<proteinExistence type="predicted"/>
<protein>
    <recommendedName>
        <fullName evidence="3">HNH endonuclease</fullName>
    </recommendedName>
</protein>
<dbReference type="EMBL" id="FMBG01000016">
    <property type="protein sequence ID" value="SCC45501.1"/>
    <property type="molecule type" value="Genomic_DNA"/>
</dbReference>
<comment type="caution">
    <text evidence="1">The sequence shown here is derived from an EMBL/GenBank/DDBJ whole genome shotgun (WGS) entry which is preliminary data.</text>
</comment>
<evidence type="ECO:0008006" key="3">
    <source>
        <dbReference type="Google" id="ProtNLM"/>
    </source>
</evidence>
<gene>
    <name evidence="1" type="ORF">BC10311_03418</name>
</gene>
<evidence type="ECO:0000313" key="1">
    <source>
        <dbReference type="EMBL" id="SCC45501.1"/>
    </source>
</evidence>
<sequence length="103" mass="12125">MKKIKRGTEPYFKTLGERDKKSYIVVGHKGGFEHPLGEGFKTLKQARMFNDKYAHDNPEWLNENGDISELNVKDKRENAKNRWHGNATETAYSKYTDFKDWNK</sequence>
<accession>A0AB37YU66</accession>
<dbReference type="Proteomes" id="UP000195728">
    <property type="component" value="Unassembled WGS sequence"/>
</dbReference>
<evidence type="ECO:0000313" key="2">
    <source>
        <dbReference type="Proteomes" id="UP000195728"/>
    </source>
</evidence>
<dbReference type="RefSeq" id="WP_241950032.1">
    <property type="nucleotide sequence ID" value="NZ_FMBG01000016.1"/>
</dbReference>
<reference evidence="1 2" key="1">
    <citation type="submission" date="2016-08" db="EMBL/GenBank/DDBJ databases">
        <authorList>
            <person name="Loux V."/>
            <person name="Rue O."/>
        </authorList>
    </citation>
    <scope>NUCLEOTIDE SEQUENCE [LARGE SCALE GENOMIC DNA]</scope>
    <source>
        <strain evidence="1 2">WSBC_10311</strain>
    </source>
</reference>
<name>A0AB37YU66_9BACI</name>
<organism evidence="1 2">
    <name type="scientific">Bacillus wiedmannii</name>
    <dbReference type="NCBI Taxonomy" id="1890302"/>
    <lineage>
        <taxon>Bacteria</taxon>
        <taxon>Bacillati</taxon>
        <taxon>Bacillota</taxon>
        <taxon>Bacilli</taxon>
        <taxon>Bacillales</taxon>
        <taxon>Bacillaceae</taxon>
        <taxon>Bacillus</taxon>
        <taxon>Bacillus cereus group</taxon>
    </lineage>
</organism>
<dbReference type="AlphaFoldDB" id="A0AB37YU66"/>